<comment type="caution">
    <text evidence="3">The sequence shown here is derived from an EMBL/GenBank/DDBJ whole genome shotgun (WGS) entry which is preliminary data.</text>
</comment>
<sequence length="229" mass="25244">MGDIMRSMYWLSGAILFTAPLALAQTPEAASMRSFTATLVNIAPGGKDMPSKQRLTVRGDMMNFRSGDELGGILLDFSQGKTWILIPPEKVAIESAFTRSLDFPLSLILTDASGNPCGKEPTLKCTREGEETAVGRPTVKWRLVQTNRDQTTYTATLWVDPKLSTLVRLTLEKGEGIELRDLREGPVEDAFVQFPAGFTKVDEKNLRHEDEPAPTPKPKKKGTPPTKKP</sequence>
<evidence type="ECO:0000256" key="1">
    <source>
        <dbReference type="SAM" id="MobiDB-lite"/>
    </source>
</evidence>
<name>A0A084SIL7_9BACT</name>
<proteinExistence type="predicted"/>
<feature type="compositionally biased region" description="Basic residues" evidence="1">
    <location>
        <begin position="217"/>
        <end position="229"/>
    </location>
</feature>
<feature type="signal peptide" evidence="2">
    <location>
        <begin position="1"/>
        <end position="24"/>
    </location>
</feature>
<evidence type="ECO:0000256" key="2">
    <source>
        <dbReference type="SAM" id="SignalP"/>
    </source>
</evidence>
<evidence type="ECO:0000313" key="4">
    <source>
        <dbReference type="Proteomes" id="UP000028547"/>
    </source>
</evidence>
<reference evidence="3 4" key="1">
    <citation type="submission" date="2014-07" db="EMBL/GenBank/DDBJ databases">
        <title>Draft Genome Sequence of Gephyronic Acid Producer, Cystobacter violaceus Strain Cb vi76.</title>
        <authorList>
            <person name="Stevens D.C."/>
            <person name="Young J."/>
            <person name="Carmichael R."/>
            <person name="Tan J."/>
            <person name="Taylor R.E."/>
        </authorList>
    </citation>
    <scope>NUCLEOTIDE SEQUENCE [LARGE SCALE GENOMIC DNA]</scope>
    <source>
        <strain evidence="3 4">Cb vi76</strain>
    </source>
</reference>
<protein>
    <recommendedName>
        <fullName evidence="5">DUF4412 domain-containing protein</fullName>
    </recommendedName>
</protein>
<feature type="compositionally biased region" description="Basic and acidic residues" evidence="1">
    <location>
        <begin position="201"/>
        <end position="211"/>
    </location>
</feature>
<dbReference type="Proteomes" id="UP000028547">
    <property type="component" value="Unassembled WGS sequence"/>
</dbReference>
<feature type="region of interest" description="Disordered" evidence="1">
    <location>
        <begin position="201"/>
        <end position="229"/>
    </location>
</feature>
<evidence type="ECO:0000313" key="3">
    <source>
        <dbReference type="EMBL" id="KFA88302.1"/>
    </source>
</evidence>
<dbReference type="EMBL" id="JPMI01000298">
    <property type="protein sequence ID" value="KFA88302.1"/>
    <property type="molecule type" value="Genomic_DNA"/>
</dbReference>
<dbReference type="AlphaFoldDB" id="A0A084SIL7"/>
<feature type="chain" id="PRO_5001781222" description="DUF4412 domain-containing protein" evidence="2">
    <location>
        <begin position="25"/>
        <end position="229"/>
    </location>
</feature>
<accession>A0A084SIL7</accession>
<organism evidence="3 4">
    <name type="scientific">Archangium violaceum Cb vi76</name>
    <dbReference type="NCBI Taxonomy" id="1406225"/>
    <lineage>
        <taxon>Bacteria</taxon>
        <taxon>Pseudomonadati</taxon>
        <taxon>Myxococcota</taxon>
        <taxon>Myxococcia</taxon>
        <taxon>Myxococcales</taxon>
        <taxon>Cystobacterineae</taxon>
        <taxon>Archangiaceae</taxon>
        <taxon>Archangium</taxon>
    </lineage>
</organism>
<keyword evidence="2" id="KW-0732">Signal</keyword>
<evidence type="ECO:0008006" key="5">
    <source>
        <dbReference type="Google" id="ProtNLM"/>
    </source>
</evidence>
<gene>
    <name evidence="3" type="ORF">Q664_42345</name>
</gene>